<dbReference type="InterPro" id="IPR018957">
    <property type="entry name" value="Znf_C3HC4_RING-type"/>
</dbReference>
<dbReference type="InterPro" id="IPR013083">
    <property type="entry name" value="Znf_RING/FYVE/PHD"/>
</dbReference>
<evidence type="ECO:0000259" key="5">
    <source>
        <dbReference type="PROSITE" id="PS50089"/>
    </source>
</evidence>
<keyword evidence="2 4" id="KW-0863">Zinc-finger</keyword>
<evidence type="ECO:0000256" key="1">
    <source>
        <dbReference type="ARBA" id="ARBA00022723"/>
    </source>
</evidence>
<organism evidence="7 8">
    <name type="scientific">Plectosphaerella cucumerina</name>
    <dbReference type="NCBI Taxonomy" id="40658"/>
    <lineage>
        <taxon>Eukaryota</taxon>
        <taxon>Fungi</taxon>
        <taxon>Dikarya</taxon>
        <taxon>Ascomycota</taxon>
        <taxon>Pezizomycotina</taxon>
        <taxon>Sordariomycetes</taxon>
        <taxon>Hypocreomycetidae</taxon>
        <taxon>Glomerellales</taxon>
        <taxon>Plectosphaerellaceae</taxon>
        <taxon>Plectosphaerella</taxon>
    </lineage>
</organism>
<dbReference type="AlphaFoldDB" id="A0A8K0TQZ4"/>
<proteinExistence type="predicted"/>
<accession>A0A8K0TQZ4</accession>
<evidence type="ECO:0000256" key="3">
    <source>
        <dbReference type="ARBA" id="ARBA00022833"/>
    </source>
</evidence>
<evidence type="ECO:0000256" key="4">
    <source>
        <dbReference type="PROSITE-ProRule" id="PRU00175"/>
    </source>
</evidence>
<evidence type="ECO:0000256" key="2">
    <source>
        <dbReference type="ARBA" id="ARBA00022771"/>
    </source>
</evidence>
<feature type="domain" description="RING-type" evidence="5">
    <location>
        <begin position="367"/>
        <end position="406"/>
    </location>
</feature>
<keyword evidence="1" id="KW-0479">Metal-binding</keyword>
<reference evidence="7" key="1">
    <citation type="journal article" date="2021" name="Nat. Commun.">
        <title>Genetic determinants of endophytism in the Arabidopsis root mycobiome.</title>
        <authorList>
            <person name="Mesny F."/>
            <person name="Miyauchi S."/>
            <person name="Thiergart T."/>
            <person name="Pickel B."/>
            <person name="Atanasova L."/>
            <person name="Karlsson M."/>
            <person name="Huettel B."/>
            <person name="Barry K.W."/>
            <person name="Haridas S."/>
            <person name="Chen C."/>
            <person name="Bauer D."/>
            <person name="Andreopoulos W."/>
            <person name="Pangilinan J."/>
            <person name="LaButti K."/>
            <person name="Riley R."/>
            <person name="Lipzen A."/>
            <person name="Clum A."/>
            <person name="Drula E."/>
            <person name="Henrissat B."/>
            <person name="Kohler A."/>
            <person name="Grigoriev I.V."/>
            <person name="Martin F.M."/>
            <person name="Hacquard S."/>
        </authorList>
    </citation>
    <scope>NUCLEOTIDE SEQUENCE</scope>
    <source>
        <strain evidence="7">MPI-CAGE-AT-0016</strain>
    </source>
</reference>
<dbReference type="Gene3D" id="3.30.40.10">
    <property type="entry name" value="Zinc/RING finger domain, C3HC4 (zinc finger)"/>
    <property type="match status" value="1"/>
</dbReference>
<dbReference type="SUPFAM" id="SSF57850">
    <property type="entry name" value="RING/U-box"/>
    <property type="match status" value="1"/>
</dbReference>
<dbReference type="InterPro" id="IPR004331">
    <property type="entry name" value="SPX_dom"/>
</dbReference>
<dbReference type="SMART" id="SM00184">
    <property type="entry name" value="RING"/>
    <property type="match status" value="1"/>
</dbReference>
<name>A0A8K0TQZ4_9PEZI</name>
<keyword evidence="8" id="KW-1185">Reference proteome</keyword>
<dbReference type="Pfam" id="PF03105">
    <property type="entry name" value="SPX"/>
    <property type="match status" value="1"/>
</dbReference>
<dbReference type="PROSITE" id="PS50089">
    <property type="entry name" value="ZF_RING_2"/>
    <property type="match status" value="1"/>
</dbReference>
<keyword evidence="3" id="KW-0862">Zinc</keyword>
<dbReference type="GO" id="GO:0008270">
    <property type="term" value="F:zinc ion binding"/>
    <property type="evidence" value="ECO:0007669"/>
    <property type="project" value="UniProtKB-KW"/>
</dbReference>
<dbReference type="PANTHER" id="PTHR23327">
    <property type="entry name" value="RING FINGER PROTEIN 127"/>
    <property type="match status" value="1"/>
</dbReference>
<evidence type="ECO:0000313" key="8">
    <source>
        <dbReference type="Proteomes" id="UP000813385"/>
    </source>
</evidence>
<evidence type="ECO:0000313" key="7">
    <source>
        <dbReference type="EMBL" id="KAH7375732.1"/>
    </source>
</evidence>
<gene>
    <name evidence="7" type="ORF">B0T11DRAFT_270873</name>
</gene>
<dbReference type="InterPro" id="IPR017907">
    <property type="entry name" value="Znf_RING_CS"/>
</dbReference>
<dbReference type="Proteomes" id="UP000813385">
    <property type="component" value="Unassembled WGS sequence"/>
</dbReference>
<protein>
    <submittedName>
        <fullName evidence="7">RING-14 protein</fullName>
    </submittedName>
</protein>
<dbReference type="PROSITE" id="PS00518">
    <property type="entry name" value="ZF_RING_1"/>
    <property type="match status" value="1"/>
</dbReference>
<feature type="domain" description="SPX" evidence="6">
    <location>
        <begin position="1"/>
        <end position="331"/>
    </location>
</feature>
<dbReference type="OrthoDB" id="5588846at2759"/>
<sequence>MKFAHELKEALSREDYPPHWVQSAIPYGQLKKVLKRVARELNDIGLDPETLSQLRDLSPDTESPLAVKYGLKAADGSSILRPKLTVLVHLQDGVAIDASLSPGSRTLLERVARLQATSTAQPKPPNPVEASSIDYGGALAEELRGMSIAADLPQPPAENLPDSAYEVIEVPLVFDGEFFDMLQQEVNSLDALQVEEERAMVGEIATLGRDVSHLTKPSRLSKNDLSRWRAIFELYLEAQIFFSTFEQDHGARTSKTAARQLQWFQDEVSKRNLASQFKMAQSKVALARFLNLNALLLKNVQFQEINRTAVQKILKKFDKRTSLSVSKTFPLQVRSDKLLAGTMARDICAQVSSELVSQVPQLNDYLCPVCFAIAYRPVRLACQHIFCIRCIVKIQRRRERNCPLCRADVVLDATADNLDSELDRYMRKYFRKEVDEKARANDIERGIEDYGPGYKHQECTLM</sequence>
<comment type="caution">
    <text evidence="7">The sequence shown here is derived from an EMBL/GenBank/DDBJ whole genome shotgun (WGS) entry which is preliminary data.</text>
</comment>
<evidence type="ECO:0000259" key="6">
    <source>
        <dbReference type="PROSITE" id="PS51382"/>
    </source>
</evidence>
<dbReference type="Pfam" id="PF00097">
    <property type="entry name" value="zf-C3HC4"/>
    <property type="match status" value="1"/>
</dbReference>
<dbReference type="InterPro" id="IPR001841">
    <property type="entry name" value="Znf_RING"/>
</dbReference>
<dbReference type="EMBL" id="JAGPXD010000001">
    <property type="protein sequence ID" value="KAH7375732.1"/>
    <property type="molecule type" value="Genomic_DNA"/>
</dbReference>
<dbReference type="PROSITE" id="PS51382">
    <property type="entry name" value="SPX"/>
    <property type="match status" value="1"/>
</dbReference>
<dbReference type="PANTHER" id="PTHR23327:SF51">
    <property type="entry name" value="TRANSCRIPTIONAL REGULATOR OF YEAST FORM ADHERENCE 3"/>
    <property type="match status" value="1"/>
</dbReference>